<organism evidence="1 2">
    <name type="scientific">Iamia majanohamensis</name>
    <dbReference type="NCBI Taxonomy" id="467976"/>
    <lineage>
        <taxon>Bacteria</taxon>
        <taxon>Bacillati</taxon>
        <taxon>Actinomycetota</taxon>
        <taxon>Acidimicrobiia</taxon>
        <taxon>Acidimicrobiales</taxon>
        <taxon>Iamiaceae</taxon>
        <taxon>Iamia</taxon>
    </lineage>
</organism>
<proteinExistence type="predicted"/>
<evidence type="ECO:0000313" key="1">
    <source>
        <dbReference type="EMBL" id="WCO67884.1"/>
    </source>
</evidence>
<accession>A0AAF0BWV6</accession>
<keyword evidence="2" id="KW-1185">Reference proteome</keyword>
<dbReference type="RefSeq" id="WP_272737402.1">
    <property type="nucleotide sequence ID" value="NZ_CP116942.1"/>
</dbReference>
<dbReference type="Proteomes" id="UP001216390">
    <property type="component" value="Chromosome"/>
</dbReference>
<dbReference type="KEGG" id="ima:PO878_03990"/>
<reference evidence="1" key="1">
    <citation type="submission" date="2023-01" db="EMBL/GenBank/DDBJ databases">
        <title>The diversity of Class Acidimicrobiia in South China Sea sediment environments and the proposal of Iamia marina sp. nov., a novel species of the genus Iamia.</title>
        <authorList>
            <person name="He Y."/>
            <person name="Tian X."/>
        </authorList>
    </citation>
    <scope>NUCLEOTIDE SEQUENCE</scope>
    <source>
        <strain evidence="1">DSM 19957</strain>
    </source>
</reference>
<sequence length="256" mass="28187">MTDKLAYWEWSAPEGSDLDDPAALWAANPAMAAGRITEEFSRIERAAMDDDEYARERLGMFPDNDDAPRWEVITEEQWRNAARDPVALSGTVTYAVEATPDGGWAAISAAMTHPDGVAVEVGEHREGRTWLLDRVVELAGKPTTKAVLIDPEGPVGSLVRDIEAAGVTITRVTAAEYAKACAGFYDAVAEDTVHHFDDDTLTGCVARAKKRTRGDVWMWDRRDTDVTPLATATLARWGHLEIEDPVDDWDFVVVDV</sequence>
<evidence type="ECO:0000313" key="2">
    <source>
        <dbReference type="Proteomes" id="UP001216390"/>
    </source>
</evidence>
<dbReference type="AlphaFoldDB" id="A0AAF0BWV6"/>
<gene>
    <name evidence="1" type="ORF">PO878_03990</name>
</gene>
<name>A0AAF0BWV6_9ACTN</name>
<protein>
    <submittedName>
        <fullName evidence="1">Uncharacterized protein</fullName>
    </submittedName>
</protein>
<dbReference type="EMBL" id="CP116942">
    <property type="protein sequence ID" value="WCO67884.1"/>
    <property type="molecule type" value="Genomic_DNA"/>
</dbReference>